<comment type="cofactor">
    <cofactor evidence="1">
        <name>Ca(2+)</name>
        <dbReference type="ChEBI" id="CHEBI:29108"/>
    </cofactor>
</comment>
<dbReference type="NCBIfam" id="TIGR01180">
    <property type="entry name" value="aman2_put"/>
    <property type="match status" value="1"/>
</dbReference>
<feature type="chain" id="PRO_5046879905" evidence="4">
    <location>
        <begin position="24"/>
        <end position="769"/>
    </location>
</feature>
<sequence>MDYHKMILAAAMPLYAATLAAGAEPASLVRPMMGTGAAGCVVPVAAAPFGMVQLGPDTYFTSSGYHYDHDVIYGFSHTHKSGGGGTDFQDIMFFPVADSAWQRLEVYPDRVGSRFSHEQEHVEPGYYRVRLLDSDIEAELTATSRCGMHRYAYPDGAARQLIVDLKHGCQHSTTIFADEDFDTVKVSRLEWVDERTVRGFRISNGWAPEQHVYFYAEFSEPIRSCRFFDHGRSVEGIRELEGTDVRAVLNFGGRDGRPLVARVGISPVSMEGARENLSAEIKGWNFDRVRSSAYSAWNEQLSAVRIEGGEPSRREVFYTSLYYAMLYPMLYSDVTGEYRSSDSKVYRGDFRYFAGVLSLWDTFRAQNPLIAILRPDVTRDLMKTMLEHYRHCGQLPIWTLAGVENMCMIGYHSMPVIADAYSKGIRDFDVEALYEAMKASSDRDTFGYFLKAFRGARHYNRYGYVPCDLEITSVSKTLEYCYDDWCIAQMARMLGREEDYERYIERAGRYRNLFDSSLRFMRGRLSDGSWRTPFDPFLSNHYREGDDFCEGTSWQWTFFVPHDGKGLIDLFGGRELFVAKLDSLFTVSSEIHGDNPAPDITGLIGQYAQGNEPGHHTLYMYNYAGEPWKAQRRIADVLYTLYDASPEGICGNDDTGQMSAWYVMSSMGFYPVTHGRAVYFVGTPIFPEVKLRHGRGVLTVRANGVSRENRYIRSASLNGRPFTKNWLSHEELFGGDATLTFEMGARPNRDWGSSPGDLPQSMCDEAFAE</sequence>
<keyword evidence="7" id="KW-0326">Glycosidase</keyword>
<reference evidence="7" key="1">
    <citation type="journal article" date="2022" name="Cell">
        <title>Design, construction, and in vivo augmentation of a complex gut microbiome.</title>
        <authorList>
            <person name="Cheng A.G."/>
            <person name="Ho P.Y."/>
            <person name="Aranda-Diaz A."/>
            <person name="Jain S."/>
            <person name="Yu F.B."/>
            <person name="Meng X."/>
            <person name="Wang M."/>
            <person name="Iakiviak M."/>
            <person name="Nagashima K."/>
            <person name="Zhao A."/>
            <person name="Murugkar P."/>
            <person name="Patil A."/>
            <person name="Atabakhsh K."/>
            <person name="Weakley A."/>
            <person name="Yan J."/>
            <person name="Brumbaugh A.R."/>
            <person name="Higginbottom S."/>
            <person name="Dimas A."/>
            <person name="Shiver A.L."/>
            <person name="Deutschbauer A."/>
            <person name="Neff N."/>
            <person name="Sonnenburg J.L."/>
            <person name="Huang K.C."/>
            <person name="Fischbach M.A."/>
        </authorList>
    </citation>
    <scope>NUCLEOTIDE SEQUENCE</scope>
    <source>
        <strain evidence="7">AP11</strain>
    </source>
</reference>
<organism evidence="7 8">
    <name type="scientific">Alistipes ihumii AP11</name>
    <dbReference type="NCBI Taxonomy" id="1211813"/>
    <lineage>
        <taxon>Bacteria</taxon>
        <taxon>Pseudomonadati</taxon>
        <taxon>Bacteroidota</taxon>
        <taxon>Bacteroidia</taxon>
        <taxon>Bacteroidales</taxon>
        <taxon>Rikenellaceae</taxon>
        <taxon>Alistipes</taxon>
    </lineage>
</organism>
<gene>
    <name evidence="7" type="ORF">NQ491_01695</name>
</gene>
<dbReference type="Gene3D" id="1.20.1050.60">
    <property type="entry name" value="alpha-1,2-mannosidase"/>
    <property type="match status" value="1"/>
</dbReference>
<keyword evidence="7" id="KW-0378">Hydrolase</keyword>
<keyword evidence="8" id="KW-1185">Reference proteome</keyword>
<dbReference type="GO" id="GO:0016798">
    <property type="term" value="F:hydrolase activity, acting on glycosyl bonds"/>
    <property type="evidence" value="ECO:0007669"/>
    <property type="project" value="UniProtKB-KW"/>
</dbReference>
<dbReference type="InterPro" id="IPR050883">
    <property type="entry name" value="PNGase"/>
</dbReference>
<evidence type="ECO:0000256" key="4">
    <source>
        <dbReference type="SAM" id="SignalP"/>
    </source>
</evidence>
<dbReference type="Pfam" id="PF17678">
    <property type="entry name" value="Glyco_hydro_92N"/>
    <property type="match status" value="1"/>
</dbReference>
<dbReference type="InterPro" id="IPR041371">
    <property type="entry name" value="GH92_N"/>
</dbReference>
<evidence type="ECO:0000256" key="2">
    <source>
        <dbReference type="ARBA" id="ARBA00011245"/>
    </source>
</evidence>
<evidence type="ECO:0000313" key="8">
    <source>
        <dbReference type="Proteomes" id="UP001059295"/>
    </source>
</evidence>
<proteinExistence type="predicted"/>
<dbReference type="RefSeq" id="WP_019245082.1">
    <property type="nucleotide sequence ID" value="NZ_CAPH01000006.1"/>
</dbReference>
<name>A0ABY5V1K4_9BACT</name>
<feature type="domain" description="Glycosyl hydrolase family 92 N-terminal" evidence="6">
    <location>
        <begin position="29"/>
        <end position="266"/>
    </location>
</feature>
<feature type="domain" description="Glycosyl hydrolase family 92" evidence="5">
    <location>
        <begin position="272"/>
        <end position="744"/>
    </location>
</feature>
<dbReference type="SUPFAM" id="SSF48208">
    <property type="entry name" value="Six-hairpin glycosidases"/>
    <property type="match status" value="1"/>
</dbReference>
<keyword evidence="3" id="KW-0106">Calcium</keyword>
<dbReference type="Proteomes" id="UP001059295">
    <property type="component" value="Chromosome"/>
</dbReference>
<evidence type="ECO:0000256" key="1">
    <source>
        <dbReference type="ARBA" id="ARBA00001913"/>
    </source>
</evidence>
<dbReference type="Gene3D" id="2.70.98.10">
    <property type="match status" value="1"/>
</dbReference>
<comment type="subunit">
    <text evidence="2">Monomer.</text>
</comment>
<dbReference type="Pfam" id="PF07971">
    <property type="entry name" value="Glyco_hydro_92"/>
    <property type="match status" value="1"/>
</dbReference>
<dbReference type="GeneID" id="82890407"/>
<dbReference type="Gene3D" id="3.30.2080.10">
    <property type="entry name" value="GH92 mannosidase domain"/>
    <property type="match status" value="1"/>
</dbReference>
<evidence type="ECO:0000259" key="6">
    <source>
        <dbReference type="Pfam" id="PF17678"/>
    </source>
</evidence>
<dbReference type="InterPro" id="IPR008928">
    <property type="entry name" value="6-hairpin_glycosidase_sf"/>
</dbReference>
<dbReference type="InterPro" id="IPR005887">
    <property type="entry name" value="GH92_a_mannosidase_put"/>
</dbReference>
<dbReference type="PANTHER" id="PTHR12143">
    <property type="entry name" value="PEPTIDE N-GLYCANASE PNGASE -RELATED"/>
    <property type="match status" value="1"/>
</dbReference>
<protein>
    <submittedName>
        <fullName evidence="7">GH92 family glycosyl hydrolase</fullName>
        <ecNumber evidence="7">3.2.1.-</ecNumber>
    </submittedName>
</protein>
<keyword evidence="4" id="KW-0732">Signal</keyword>
<dbReference type="EMBL" id="CP102294">
    <property type="protein sequence ID" value="UWN57514.1"/>
    <property type="molecule type" value="Genomic_DNA"/>
</dbReference>
<dbReference type="InterPro" id="IPR012939">
    <property type="entry name" value="Glyco_hydro_92"/>
</dbReference>
<dbReference type="InterPro" id="IPR014718">
    <property type="entry name" value="GH-type_carb-bd"/>
</dbReference>
<accession>A0ABY5V1K4</accession>
<feature type="signal peptide" evidence="4">
    <location>
        <begin position="1"/>
        <end position="23"/>
    </location>
</feature>
<dbReference type="Gene3D" id="1.20.1610.10">
    <property type="entry name" value="alpha-1,2-mannosidases domains"/>
    <property type="match status" value="1"/>
</dbReference>
<dbReference type="EC" id="3.2.1.-" evidence="7"/>
<evidence type="ECO:0000256" key="3">
    <source>
        <dbReference type="ARBA" id="ARBA00022837"/>
    </source>
</evidence>
<dbReference type="PANTHER" id="PTHR12143:SF39">
    <property type="entry name" value="SECRETED PROTEIN"/>
    <property type="match status" value="1"/>
</dbReference>
<evidence type="ECO:0000313" key="7">
    <source>
        <dbReference type="EMBL" id="UWN57514.1"/>
    </source>
</evidence>
<evidence type="ECO:0000259" key="5">
    <source>
        <dbReference type="Pfam" id="PF07971"/>
    </source>
</evidence>